<dbReference type="GO" id="GO:0008233">
    <property type="term" value="F:peptidase activity"/>
    <property type="evidence" value="ECO:0007669"/>
    <property type="project" value="UniProtKB-KW"/>
</dbReference>
<feature type="non-terminal residue" evidence="9">
    <location>
        <position position="1"/>
    </location>
</feature>
<dbReference type="PANTHER" id="PTHR37984">
    <property type="entry name" value="PROTEIN CBG26694"/>
    <property type="match status" value="1"/>
</dbReference>
<evidence type="ECO:0000256" key="6">
    <source>
        <dbReference type="ARBA" id="ARBA00022801"/>
    </source>
</evidence>
<dbReference type="Gene3D" id="3.10.10.10">
    <property type="entry name" value="HIV Type 1 Reverse Transcriptase, subunit A, domain 1"/>
    <property type="match status" value="1"/>
</dbReference>
<feature type="non-terminal residue" evidence="9">
    <location>
        <position position="466"/>
    </location>
</feature>
<comment type="caution">
    <text evidence="9">The sequence shown here is derived from an EMBL/GenBank/DDBJ whole genome shotgun (WGS) entry which is preliminary data.</text>
</comment>
<keyword evidence="3" id="KW-0548">Nucleotidyltransferase</keyword>
<dbReference type="EMBL" id="LRGB01018310">
    <property type="protein sequence ID" value="KZR98124.1"/>
    <property type="molecule type" value="Genomic_DNA"/>
</dbReference>
<evidence type="ECO:0000256" key="7">
    <source>
        <dbReference type="ARBA" id="ARBA00022918"/>
    </source>
</evidence>
<dbReference type="InterPro" id="IPR043502">
    <property type="entry name" value="DNA/RNA_pol_sf"/>
</dbReference>
<dbReference type="InterPro" id="IPR043128">
    <property type="entry name" value="Rev_trsase/Diguanyl_cyclase"/>
</dbReference>
<proteinExistence type="predicted"/>
<keyword evidence="5" id="KW-0255">Endonuclease</keyword>
<keyword evidence="2" id="KW-0808">Transferase</keyword>
<dbReference type="Gene3D" id="3.30.70.270">
    <property type="match status" value="2"/>
</dbReference>
<dbReference type="GO" id="GO:0006508">
    <property type="term" value="P:proteolysis"/>
    <property type="evidence" value="ECO:0007669"/>
    <property type="project" value="UniProtKB-KW"/>
</dbReference>
<keyword evidence="4" id="KW-0540">Nuclease</keyword>
<keyword evidence="6" id="KW-0378">Hydrolase</keyword>
<organism evidence="9 10">
    <name type="scientific">Daphnia magna</name>
    <dbReference type="NCBI Taxonomy" id="35525"/>
    <lineage>
        <taxon>Eukaryota</taxon>
        <taxon>Metazoa</taxon>
        <taxon>Ecdysozoa</taxon>
        <taxon>Arthropoda</taxon>
        <taxon>Crustacea</taxon>
        <taxon>Branchiopoda</taxon>
        <taxon>Diplostraca</taxon>
        <taxon>Cladocera</taxon>
        <taxon>Anomopoda</taxon>
        <taxon>Daphniidae</taxon>
        <taxon>Daphnia</taxon>
    </lineage>
</organism>
<gene>
    <name evidence="9" type="ORF">APZ42_006601</name>
</gene>
<dbReference type="PANTHER" id="PTHR37984:SF5">
    <property type="entry name" value="PROTEIN NYNRIN-LIKE"/>
    <property type="match status" value="1"/>
</dbReference>
<evidence type="ECO:0000256" key="3">
    <source>
        <dbReference type="ARBA" id="ARBA00022695"/>
    </source>
</evidence>
<dbReference type="PROSITE" id="PS50878">
    <property type="entry name" value="RT_POL"/>
    <property type="match status" value="1"/>
</dbReference>
<dbReference type="OrthoDB" id="6382106at2759"/>
<dbReference type="Pfam" id="PF17917">
    <property type="entry name" value="RT_RNaseH"/>
    <property type="match status" value="1"/>
</dbReference>
<protein>
    <recommendedName>
        <fullName evidence="8">Reverse transcriptase domain-containing protein</fullName>
    </recommendedName>
</protein>
<evidence type="ECO:0000256" key="5">
    <source>
        <dbReference type="ARBA" id="ARBA00022759"/>
    </source>
</evidence>
<evidence type="ECO:0000256" key="4">
    <source>
        <dbReference type="ARBA" id="ARBA00022722"/>
    </source>
</evidence>
<dbReference type="Proteomes" id="UP000076858">
    <property type="component" value="Unassembled WGS sequence"/>
</dbReference>
<dbReference type="STRING" id="35525.A0A162D3B8"/>
<name>A0A162D3B8_9CRUS</name>
<dbReference type="GO" id="GO:0003964">
    <property type="term" value="F:RNA-directed DNA polymerase activity"/>
    <property type="evidence" value="ECO:0007669"/>
    <property type="project" value="UniProtKB-KW"/>
</dbReference>
<dbReference type="CDD" id="cd01647">
    <property type="entry name" value="RT_LTR"/>
    <property type="match status" value="1"/>
</dbReference>
<sequence length="466" mass="53291">IRQSSHARAWKERIIIEAQCKEMEKTGVIEPSNSPWGAAVVLVRKKDGTWRFCVDYRRLNAVTISDVYPLPRIEETLARLEGAAFFSIMDLESRYWQVPIKESDSPKTAFVTADGLYQFKVMAMGLCSAPGTFQRMMDVVLSGLRWTTCLVDLDDIVVYSRSLDEHVQGLRGVLGRLRGANLKIKVEKCTFAQPQLRALGHIVIKMGASKVKHIRAFLGMCSYYRRFIDGFVKIARPLHDLVGKKHIYLGSAGHGKLRGSKERANGSCAVGKGETGERPVVFASRLLSQTERNYSITEKECLALVWAVKFHSYIWGTKVTVVTDHHALCWLTTKKDWAGRLARWALYIQNYQPEIGYRSGRLHEDADALSRYPMDGIEDNDDEEDLLPVYTTAWEEERRWTREMQGAVPGWVEVRRQLERITAMAYKNFVLINGLLHRRTLGKQGMRLRLCVPPDQRLEILDAYHR</sequence>
<dbReference type="InterPro" id="IPR050951">
    <property type="entry name" value="Retrovirus_Pol_polyprotein"/>
</dbReference>
<dbReference type="CDD" id="cd09274">
    <property type="entry name" value="RNase_HI_RT_Ty3"/>
    <property type="match status" value="1"/>
</dbReference>
<evidence type="ECO:0000259" key="8">
    <source>
        <dbReference type="PROSITE" id="PS50878"/>
    </source>
</evidence>
<evidence type="ECO:0000313" key="10">
    <source>
        <dbReference type="Proteomes" id="UP000076858"/>
    </source>
</evidence>
<accession>A0A162D3B8</accession>
<keyword evidence="7" id="KW-0695">RNA-directed DNA polymerase</keyword>
<dbReference type="SUPFAM" id="SSF56672">
    <property type="entry name" value="DNA/RNA polymerases"/>
    <property type="match status" value="1"/>
</dbReference>
<dbReference type="GO" id="GO:0004519">
    <property type="term" value="F:endonuclease activity"/>
    <property type="evidence" value="ECO:0007669"/>
    <property type="project" value="UniProtKB-KW"/>
</dbReference>
<dbReference type="Pfam" id="PF00078">
    <property type="entry name" value="RVT_1"/>
    <property type="match status" value="1"/>
</dbReference>
<evidence type="ECO:0000313" key="9">
    <source>
        <dbReference type="EMBL" id="KZR98124.1"/>
    </source>
</evidence>
<dbReference type="AlphaFoldDB" id="A0A162D3B8"/>
<keyword evidence="1" id="KW-0645">Protease</keyword>
<feature type="domain" description="Reverse transcriptase" evidence="8">
    <location>
        <begin position="24"/>
        <end position="203"/>
    </location>
</feature>
<dbReference type="FunFam" id="3.10.10.10:FF:000007">
    <property type="entry name" value="Retrovirus-related Pol polyprotein from transposon 17.6-like Protein"/>
    <property type="match status" value="1"/>
</dbReference>
<evidence type="ECO:0000256" key="1">
    <source>
        <dbReference type="ARBA" id="ARBA00022670"/>
    </source>
</evidence>
<evidence type="ECO:0000256" key="2">
    <source>
        <dbReference type="ARBA" id="ARBA00022679"/>
    </source>
</evidence>
<reference evidence="9 10" key="1">
    <citation type="submission" date="2016-03" db="EMBL/GenBank/DDBJ databases">
        <title>EvidentialGene: Evidence-directed Construction of Genes on Genomes.</title>
        <authorList>
            <person name="Gilbert D.G."/>
            <person name="Choi J.-H."/>
            <person name="Mockaitis K."/>
            <person name="Colbourne J."/>
            <person name="Pfrender M."/>
        </authorList>
    </citation>
    <scope>NUCLEOTIDE SEQUENCE [LARGE SCALE GENOMIC DNA]</scope>
    <source>
        <strain evidence="9 10">Xinb3</strain>
        <tissue evidence="9">Complete organism</tissue>
    </source>
</reference>
<dbReference type="InterPro" id="IPR041373">
    <property type="entry name" value="RT_RNaseH"/>
</dbReference>
<dbReference type="InterPro" id="IPR000477">
    <property type="entry name" value="RT_dom"/>
</dbReference>
<keyword evidence="10" id="KW-1185">Reference proteome</keyword>